<accession>A0A2N8L3P0</accession>
<name>A0A2N8L3P0_9BURK</name>
<proteinExistence type="predicted"/>
<feature type="signal peptide" evidence="1">
    <location>
        <begin position="1"/>
        <end position="34"/>
    </location>
</feature>
<reference evidence="2 3" key="1">
    <citation type="submission" date="2018-01" db="EMBL/GenBank/DDBJ databases">
        <title>Draft genome sequence of Paucibacter aquatile CR182 isolated from freshwater of the Nakdong River.</title>
        <authorList>
            <person name="Choi A."/>
            <person name="Chung E.J."/>
        </authorList>
    </citation>
    <scope>NUCLEOTIDE SEQUENCE [LARGE SCALE GENOMIC DNA]</scope>
    <source>
        <strain evidence="2 3">CR182</strain>
    </source>
</reference>
<keyword evidence="3" id="KW-1185">Reference proteome</keyword>
<evidence type="ECO:0000313" key="3">
    <source>
        <dbReference type="Proteomes" id="UP000235916"/>
    </source>
</evidence>
<organism evidence="2 3">
    <name type="scientific">Kinneretia aquatilis</name>
    <dbReference type="NCBI Taxonomy" id="2070761"/>
    <lineage>
        <taxon>Bacteria</taxon>
        <taxon>Pseudomonadati</taxon>
        <taxon>Pseudomonadota</taxon>
        <taxon>Betaproteobacteria</taxon>
        <taxon>Burkholderiales</taxon>
        <taxon>Sphaerotilaceae</taxon>
        <taxon>Roseateles</taxon>
    </lineage>
</organism>
<feature type="chain" id="PRO_5014808846" description="PEP-CTERM protein-sorting domain-containing protein" evidence="1">
    <location>
        <begin position="35"/>
        <end position="219"/>
    </location>
</feature>
<evidence type="ECO:0008006" key="4">
    <source>
        <dbReference type="Google" id="ProtNLM"/>
    </source>
</evidence>
<dbReference type="AlphaFoldDB" id="A0A2N8L3P0"/>
<evidence type="ECO:0000256" key="1">
    <source>
        <dbReference type="SAM" id="SignalP"/>
    </source>
</evidence>
<dbReference type="Proteomes" id="UP000235916">
    <property type="component" value="Unassembled WGS sequence"/>
</dbReference>
<evidence type="ECO:0000313" key="2">
    <source>
        <dbReference type="EMBL" id="PND40327.1"/>
    </source>
</evidence>
<dbReference type="RefSeq" id="WP_102766463.1">
    <property type="nucleotide sequence ID" value="NZ_POSP01000001.1"/>
</dbReference>
<dbReference type="InterPro" id="IPR013424">
    <property type="entry name" value="Ice-binding_C"/>
</dbReference>
<keyword evidence="1" id="KW-0732">Signal</keyword>
<dbReference type="NCBIfam" id="TIGR02595">
    <property type="entry name" value="PEP_CTERM"/>
    <property type="match status" value="1"/>
</dbReference>
<gene>
    <name evidence="2" type="ORF">C1O66_02825</name>
</gene>
<comment type="caution">
    <text evidence="2">The sequence shown here is derived from an EMBL/GenBank/DDBJ whole genome shotgun (WGS) entry which is preliminary data.</text>
</comment>
<sequence length="219" mass="22977">MTRTPSTFLKFGAPSLAAALLGAAGLLASTLASAQTFSFSDVTPTGVPLEPRMRLELPVAAQQGQTLNVAIRLDQPFAGRAADDVFLFYGFKLDFDPSQLRFKGFAAAEGWSDDSGFLRPGEIGASNFPGVAAAGQSWLNLGALQFELLSPGEAWLQISSPEGDLNLGLGYAQGTANLPIDWRGSLQVSAVPEPGALAMTLAGLLGLGLVQRRRLGQNK</sequence>
<dbReference type="EMBL" id="POSP01000001">
    <property type="protein sequence ID" value="PND40327.1"/>
    <property type="molecule type" value="Genomic_DNA"/>
</dbReference>
<protein>
    <recommendedName>
        <fullName evidence="4">PEP-CTERM protein-sorting domain-containing protein</fullName>
    </recommendedName>
</protein>